<dbReference type="Proteomes" id="UP000534186">
    <property type="component" value="Unassembled WGS sequence"/>
</dbReference>
<comment type="caution">
    <text evidence="1">The sequence shown here is derived from an EMBL/GenBank/DDBJ whole genome shotgun (WGS) entry which is preliminary data.</text>
</comment>
<sequence>MMRPIFADLRRCPSIRSGMGCRFCGFGVILDLGREAGWEDMPLIHAGLYISLSPSQSGRPWVAAGRVWGTPWGYLSVSGLDTVR</sequence>
<protein>
    <submittedName>
        <fullName evidence="1">Uncharacterized protein</fullName>
    </submittedName>
</protein>
<evidence type="ECO:0000313" key="2">
    <source>
        <dbReference type="Proteomes" id="UP000534186"/>
    </source>
</evidence>
<reference evidence="1 2" key="1">
    <citation type="submission" date="2020-07" db="EMBL/GenBank/DDBJ databases">
        <title>Genomic Encyclopedia of Type Strains, Phase IV (KMG-V): Genome sequencing to study the core and pangenomes of soil and plant-associated prokaryotes.</title>
        <authorList>
            <person name="Whitman W."/>
        </authorList>
    </citation>
    <scope>NUCLEOTIDE SEQUENCE [LARGE SCALE GENOMIC DNA]</scope>
    <source>
        <strain evidence="1 2">M8UP30</strain>
    </source>
</reference>
<dbReference type="EMBL" id="JACCCV010000001">
    <property type="protein sequence ID" value="NYF50931.1"/>
    <property type="molecule type" value="Genomic_DNA"/>
</dbReference>
<accession>A0A7Y9NK97</accession>
<dbReference type="AlphaFoldDB" id="A0A7Y9NK97"/>
<evidence type="ECO:0000313" key="1">
    <source>
        <dbReference type="EMBL" id="NYF50931.1"/>
    </source>
</evidence>
<name>A0A7Y9NK97_9BACT</name>
<organism evidence="1 2">
    <name type="scientific">Tunturiibacter lichenicola</name>
    <dbReference type="NCBI Taxonomy" id="2051959"/>
    <lineage>
        <taxon>Bacteria</taxon>
        <taxon>Pseudomonadati</taxon>
        <taxon>Acidobacteriota</taxon>
        <taxon>Terriglobia</taxon>
        <taxon>Terriglobales</taxon>
        <taxon>Acidobacteriaceae</taxon>
        <taxon>Tunturiibacter</taxon>
    </lineage>
</organism>
<proteinExistence type="predicted"/>
<gene>
    <name evidence="1" type="ORF">HDF12_001296</name>
</gene>